<dbReference type="SUPFAM" id="SSF50129">
    <property type="entry name" value="GroES-like"/>
    <property type="match status" value="1"/>
</dbReference>
<reference evidence="2 3" key="1">
    <citation type="submission" date="2016-10" db="EMBL/GenBank/DDBJ databases">
        <authorList>
            <person name="de Groot N.N."/>
        </authorList>
    </citation>
    <scope>NUCLEOTIDE SEQUENCE [LARGE SCALE GENOMIC DNA]</scope>
    <source>
        <strain evidence="2 3">DSM 44149</strain>
    </source>
</reference>
<keyword evidence="3" id="KW-1185">Reference proteome</keyword>
<dbReference type="InterPro" id="IPR051397">
    <property type="entry name" value="Zn-ADH-like_protein"/>
</dbReference>
<dbReference type="PANTHER" id="PTHR43677">
    <property type="entry name" value="SHORT-CHAIN DEHYDROGENASE/REDUCTASE"/>
    <property type="match status" value="1"/>
</dbReference>
<dbReference type="CDD" id="cd08244">
    <property type="entry name" value="MDR_enoyl_red"/>
    <property type="match status" value="1"/>
</dbReference>
<name>A0A1G9T995_ALLAB</name>
<accession>A0A1G9T995</accession>
<feature type="domain" description="Enoyl reductase (ER)" evidence="1">
    <location>
        <begin position="10"/>
        <end position="312"/>
    </location>
</feature>
<sequence>MRVVELTRFGGPEVLVPGSAPAPEAGADEVVVKIAVAGITFVDTQIRRGVDEWHEVPEPPYVPGGIVAGVVIATGKGVDTGWLGRRVLADPGMTGSFAEQAAAPVESLIAVPEALGFADAVALHTDGSTALGLVEGARVQPGEVVLVEAAAGGVGSLLVQLAKSRGARVIGAARGARKLDLARSLGADVVVDYSTVDWTAGLGPVDVVFDGVGGEIGRAAFGLVRPGGRFSVHGASSGSVSSFDASGSGVEVLGIEQLFGFGEHARAWAERVLAEAAAGRLRPVVGQSFPLERAADAHAAIETRGALGKTLLLME</sequence>
<dbReference type="GO" id="GO:0016491">
    <property type="term" value="F:oxidoreductase activity"/>
    <property type="evidence" value="ECO:0007669"/>
    <property type="project" value="InterPro"/>
</dbReference>
<dbReference type="GO" id="GO:0008270">
    <property type="term" value="F:zinc ion binding"/>
    <property type="evidence" value="ECO:0007669"/>
    <property type="project" value="InterPro"/>
</dbReference>
<evidence type="ECO:0000259" key="1">
    <source>
        <dbReference type="SMART" id="SM00829"/>
    </source>
</evidence>
<protein>
    <submittedName>
        <fullName evidence="2">NADPH2:quinone reductase</fullName>
    </submittedName>
</protein>
<dbReference type="InterPro" id="IPR002364">
    <property type="entry name" value="Quin_OxRdtase/zeta-crystal_CS"/>
</dbReference>
<dbReference type="InterPro" id="IPR011032">
    <property type="entry name" value="GroES-like_sf"/>
</dbReference>
<dbReference type="STRING" id="211114.SAMN04489726_1643"/>
<dbReference type="Pfam" id="PF08240">
    <property type="entry name" value="ADH_N"/>
    <property type="match status" value="1"/>
</dbReference>
<dbReference type="EMBL" id="LT629701">
    <property type="protein sequence ID" value="SDM44231.1"/>
    <property type="molecule type" value="Genomic_DNA"/>
</dbReference>
<dbReference type="Proteomes" id="UP000183376">
    <property type="component" value="Chromosome I"/>
</dbReference>
<dbReference type="SUPFAM" id="SSF51735">
    <property type="entry name" value="NAD(P)-binding Rossmann-fold domains"/>
    <property type="match status" value="1"/>
</dbReference>
<dbReference type="eggNOG" id="COG0604">
    <property type="taxonomic scope" value="Bacteria"/>
</dbReference>
<dbReference type="Pfam" id="PF13602">
    <property type="entry name" value="ADH_zinc_N_2"/>
    <property type="match status" value="1"/>
</dbReference>
<dbReference type="Gene3D" id="3.40.50.720">
    <property type="entry name" value="NAD(P)-binding Rossmann-like Domain"/>
    <property type="match status" value="1"/>
</dbReference>
<dbReference type="Gene3D" id="3.90.180.10">
    <property type="entry name" value="Medium-chain alcohol dehydrogenases, catalytic domain"/>
    <property type="match status" value="1"/>
</dbReference>
<dbReference type="OrthoDB" id="5195079at2"/>
<dbReference type="SMART" id="SM00829">
    <property type="entry name" value="PKS_ER"/>
    <property type="match status" value="1"/>
</dbReference>
<dbReference type="InterPro" id="IPR036291">
    <property type="entry name" value="NAD(P)-bd_dom_sf"/>
</dbReference>
<gene>
    <name evidence="2" type="ORF">SAMN04489726_1643</name>
</gene>
<evidence type="ECO:0000313" key="2">
    <source>
        <dbReference type="EMBL" id="SDM44231.1"/>
    </source>
</evidence>
<dbReference type="RefSeq" id="WP_030433030.1">
    <property type="nucleotide sequence ID" value="NZ_JOEF01000035.1"/>
</dbReference>
<evidence type="ECO:0000313" key="3">
    <source>
        <dbReference type="Proteomes" id="UP000183376"/>
    </source>
</evidence>
<dbReference type="PROSITE" id="PS01162">
    <property type="entry name" value="QOR_ZETA_CRYSTAL"/>
    <property type="match status" value="1"/>
</dbReference>
<dbReference type="InterPro" id="IPR013154">
    <property type="entry name" value="ADH-like_N"/>
</dbReference>
<organism evidence="2 3">
    <name type="scientific">Allokutzneria albata</name>
    <name type="common">Kibdelosporangium albatum</name>
    <dbReference type="NCBI Taxonomy" id="211114"/>
    <lineage>
        <taxon>Bacteria</taxon>
        <taxon>Bacillati</taxon>
        <taxon>Actinomycetota</taxon>
        <taxon>Actinomycetes</taxon>
        <taxon>Pseudonocardiales</taxon>
        <taxon>Pseudonocardiaceae</taxon>
        <taxon>Allokutzneria</taxon>
    </lineage>
</organism>
<dbReference type="AlphaFoldDB" id="A0A1G9T995"/>
<dbReference type="InterPro" id="IPR020843">
    <property type="entry name" value="ER"/>
</dbReference>
<dbReference type="PANTHER" id="PTHR43677:SF4">
    <property type="entry name" value="QUINONE OXIDOREDUCTASE-LIKE PROTEIN 2"/>
    <property type="match status" value="1"/>
</dbReference>
<proteinExistence type="predicted"/>